<evidence type="ECO:0000313" key="5">
    <source>
        <dbReference type="EMBL" id="PMD35055.1"/>
    </source>
</evidence>
<dbReference type="GO" id="GO:0006508">
    <property type="term" value="P:proteolysis"/>
    <property type="evidence" value="ECO:0007669"/>
    <property type="project" value="InterPro"/>
</dbReference>
<dbReference type="PANTHER" id="PTHR42776:SF4">
    <property type="entry name" value="ACYLAMINO-ACID-RELEASING ENZYME"/>
    <property type="match status" value="1"/>
</dbReference>
<dbReference type="InterPro" id="IPR029058">
    <property type="entry name" value="AB_hydrolase_fold"/>
</dbReference>
<evidence type="ECO:0000256" key="3">
    <source>
        <dbReference type="ARBA" id="ARBA00032829"/>
    </source>
</evidence>
<dbReference type="SUPFAM" id="SSF53474">
    <property type="entry name" value="alpha/beta-Hydrolases"/>
    <property type="match status" value="1"/>
</dbReference>
<sequence length="668" mass="74082">MTTPPPEPAHWENPFIEKLVDSIVINELRISPSGDKIAYITEHFGSERDKKKSSVWLADVGVPGSSRQLDIKPLCHNHLIKWSPNGELIAFLSNINEESYRLYGVQVSDFSKEAILLKTLHKQTSLAKDDPLQNVSKFEFSPDSKKILFLAPEVKDADEKIREEAGDDVEVFGRWNYARPYVVDFDSFEATKLYNKNAQVDNFAWSPDGTKIVLVIHQTPELDSPFYSGIRFETVSLESSSTSSPTLLAEFPGPVLGTPVWTKPSEIFFLRDPHSSSEGKKEELVLYSEKEAINEWDAKVLDDGGCVLAISKSNTLNPLELYTVKIKGLPKKSSSIEDIKNLEVTEEGNVFNLPLNATNLTQITHHNQHLADAFDLEITSKVIGCKSEDETTDLDAIFIAPTFSHPKPLPTCVFIHGGAYDRATFAFNSNSNYHHWQALLLSLFLPSSNASYNSQPIAFLSPNYRGGSGRGEKFASWTHGRVGTVEYEDIITLINKGIQLGLVDPERIIIGGWSQGGIESYLLATRRNIEAKLGEWKIRGAICGAGGTDLDMLVMSSDRPYLQGEGIGGPPWNAERDNRIAENASAVLRLKRKGAAEAMPRVLILHGKEDKRLPVSQALAFREACAGYGVEDKVEMAVYPREGHILGERAHLADVLARVERFCSGLLS</sequence>
<feature type="domain" description="Peptidase S9 prolyl oligopeptidase catalytic" evidence="4">
    <location>
        <begin position="454"/>
        <end position="664"/>
    </location>
</feature>
<dbReference type="Gene3D" id="2.120.10.30">
    <property type="entry name" value="TolB, C-terminal domain"/>
    <property type="match status" value="2"/>
</dbReference>
<comment type="similarity">
    <text evidence="1">Belongs to the peptidase S9C family.</text>
</comment>
<reference evidence="5 6" key="1">
    <citation type="submission" date="2016-04" db="EMBL/GenBank/DDBJ databases">
        <title>A degradative enzymes factory behind the ericoid mycorrhizal symbiosis.</title>
        <authorList>
            <consortium name="DOE Joint Genome Institute"/>
            <person name="Martino E."/>
            <person name="Morin E."/>
            <person name="Grelet G."/>
            <person name="Kuo A."/>
            <person name="Kohler A."/>
            <person name="Daghino S."/>
            <person name="Barry K."/>
            <person name="Choi C."/>
            <person name="Cichocki N."/>
            <person name="Clum A."/>
            <person name="Copeland A."/>
            <person name="Hainaut M."/>
            <person name="Haridas S."/>
            <person name="Labutti K."/>
            <person name="Lindquist E."/>
            <person name="Lipzen A."/>
            <person name="Khouja H.-R."/>
            <person name="Murat C."/>
            <person name="Ohm R."/>
            <person name="Olson A."/>
            <person name="Spatafora J."/>
            <person name="Veneault-Fourrey C."/>
            <person name="Henrissat B."/>
            <person name="Grigoriev I."/>
            <person name="Martin F."/>
            <person name="Perotto S."/>
        </authorList>
    </citation>
    <scope>NUCLEOTIDE SEQUENCE [LARGE SCALE GENOMIC DNA]</scope>
    <source>
        <strain evidence="5 6">F</strain>
    </source>
</reference>
<dbReference type="Proteomes" id="UP000235786">
    <property type="component" value="Unassembled WGS sequence"/>
</dbReference>
<evidence type="ECO:0000259" key="4">
    <source>
        <dbReference type="Pfam" id="PF00326"/>
    </source>
</evidence>
<evidence type="ECO:0000256" key="1">
    <source>
        <dbReference type="ARBA" id="ARBA00010040"/>
    </source>
</evidence>
<dbReference type="Pfam" id="PF00326">
    <property type="entry name" value="Peptidase_S9"/>
    <property type="match status" value="1"/>
</dbReference>
<organism evidence="5 6">
    <name type="scientific">Hyaloscypha variabilis (strain UAMH 11265 / GT02V1 / F)</name>
    <name type="common">Meliniomyces variabilis</name>
    <dbReference type="NCBI Taxonomy" id="1149755"/>
    <lineage>
        <taxon>Eukaryota</taxon>
        <taxon>Fungi</taxon>
        <taxon>Dikarya</taxon>
        <taxon>Ascomycota</taxon>
        <taxon>Pezizomycotina</taxon>
        <taxon>Leotiomycetes</taxon>
        <taxon>Helotiales</taxon>
        <taxon>Hyaloscyphaceae</taxon>
        <taxon>Hyaloscypha</taxon>
        <taxon>Hyaloscypha variabilis</taxon>
    </lineage>
</organism>
<evidence type="ECO:0000313" key="6">
    <source>
        <dbReference type="Proteomes" id="UP000235786"/>
    </source>
</evidence>
<dbReference type="SUPFAM" id="SSF82171">
    <property type="entry name" value="DPP6 N-terminal domain-like"/>
    <property type="match status" value="1"/>
</dbReference>
<dbReference type="AlphaFoldDB" id="A0A2J6R977"/>
<dbReference type="InterPro" id="IPR011042">
    <property type="entry name" value="6-blade_b-propeller_TolB-like"/>
</dbReference>
<dbReference type="EMBL" id="KZ613953">
    <property type="protein sequence ID" value="PMD35055.1"/>
    <property type="molecule type" value="Genomic_DNA"/>
</dbReference>
<proteinExistence type="inferred from homology"/>
<dbReference type="STRING" id="1149755.A0A2J6R977"/>
<keyword evidence="6" id="KW-1185">Reference proteome</keyword>
<protein>
    <recommendedName>
        <fullName evidence="3">Dipeptidyl-peptidase V</fullName>
    </recommendedName>
</protein>
<name>A0A2J6R977_HYAVF</name>
<keyword evidence="2 5" id="KW-0378">Hydrolase</keyword>
<dbReference type="PANTHER" id="PTHR42776">
    <property type="entry name" value="SERINE PEPTIDASE S9 FAMILY MEMBER"/>
    <property type="match status" value="1"/>
</dbReference>
<feature type="non-terminal residue" evidence="5">
    <location>
        <position position="1"/>
    </location>
</feature>
<dbReference type="OrthoDB" id="43744at2759"/>
<dbReference type="InterPro" id="IPR001375">
    <property type="entry name" value="Peptidase_S9_cat"/>
</dbReference>
<dbReference type="GO" id="GO:0004252">
    <property type="term" value="F:serine-type endopeptidase activity"/>
    <property type="evidence" value="ECO:0007669"/>
    <property type="project" value="TreeGrafter"/>
</dbReference>
<dbReference type="Gene3D" id="3.40.50.1820">
    <property type="entry name" value="alpha/beta hydrolase"/>
    <property type="match status" value="1"/>
</dbReference>
<accession>A0A2J6R977</accession>
<evidence type="ECO:0000256" key="2">
    <source>
        <dbReference type="ARBA" id="ARBA00022801"/>
    </source>
</evidence>
<gene>
    <name evidence="5" type="ORF">L207DRAFT_570628</name>
</gene>